<dbReference type="PANTHER" id="PTHR21314:SF0">
    <property type="entry name" value="QUEUOSINE 5'-PHOSPHATE N-GLYCOSYLASE_HYDROLASE"/>
    <property type="match status" value="1"/>
</dbReference>
<accession>A0A1F6B2C8</accession>
<dbReference type="InterPro" id="IPR019438">
    <property type="entry name" value="Q_salvage"/>
</dbReference>
<comment type="catalytic activity">
    <reaction evidence="5">
        <text>queuosine 5'-phosphate + H2O = queuine + D-ribose 5-phosphate</text>
        <dbReference type="Rhea" id="RHEA:75387"/>
        <dbReference type="ChEBI" id="CHEBI:15377"/>
        <dbReference type="ChEBI" id="CHEBI:17433"/>
        <dbReference type="ChEBI" id="CHEBI:78346"/>
        <dbReference type="ChEBI" id="CHEBI:194371"/>
    </reaction>
    <physiologicalReaction direction="left-to-right" evidence="5">
        <dbReference type="Rhea" id="RHEA:75388"/>
    </physiologicalReaction>
</comment>
<comment type="similarity">
    <text evidence="2">Belongs to the QNG1 protein family.</text>
</comment>
<evidence type="ECO:0000256" key="4">
    <source>
        <dbReference type="ARBA" id="ARBA00035393"/>
    </source>
</evidence>
<organism evidence="6 7">
    <name type="scientific">Candidatus Gottesmanbacteria bacterium RIFCSPLOWO2_01_FULL_49_10</name>
    <dbReference type="NCBI Taxonomy" id="1798396"/>
    <lineage>
        <taxon>Bacteria</taxon>
        <taxon>Candidatus Gottesmaniibacteriota</taxon>
    </lineage>
</organism>
<dbReference type="GO" id="GO:0016787">
    <property type="term" value="F:hydrolase activity"/>
    <property type="evidence" value="ECO:0007669"/>
    <property type="project" value="UniProtKB-KW"/>
</dbReference>
<evidence type="ECO:0000313" key="6">
    <source>
        <dbReference type="EMBL" id="OGG30697.1"/>
    </source>
</evidence>
<comment type="caution">
    <text evidence="6">The sequence shown here is derived from an EMBL/GenBank/DDBJ whole genome shotgun (WGS) entry which is preliminary data.</text>
</comment>
<gene>
    <name evidence="6" type="ORF">A2973_01525</name>
</gene>
<keyword evidence="1" id="KW-0378">Hydrolase</keyword>
<dbReference type="GO" id="GO:0006400">
    <property type="term" value="P:tRNA modification"/>
    <property type="evidence" value="ECO:0007669"/>
    <property type="project" value="TreeGrafter"/>
</dbReference>
<evidence type="ECO:0000256" key="1">
    <source>
        <dbReference type="ARBA" id="ARBA00022801"/>
    </source>
</evidence>
<dbReference type="AlphaFoldDB" id="A0A1F6B2C8"/>
<dbReference type="Proteomes" id="UP000176409">
    <property type="component" value="Unassembled WGS sequence"/>
</dbReference>
<evidence type="ECO:0000256" key="3">
    <source>
        <dbReference type="ARBA" id="ARBA00035306"/>
    </source>
</evidence>
<reference evidence="6 7" key="1">
    <citation type="journal article" date="2016" name="Nat. Commun.">
        <title>Thousands of microbial genomes shed light on interconnected biogeochemical processes in an aquifer system.</title>
        <authorList>
            <person name="Anantharaman K."/>
            <person name="Brown C.T."/>
            <person name="Hug L.A."/>
            <person name="Sharon I."/>
            <person name="Castelle C.J."/>
            <person name="Probst A.J."/>
            <person name="Thomas B.C."/>
            <person name="Singh A."/>
            <person name="Wilkins M.J."/>
            <person name="Karaoz U."/>
            <person name="Brodie E.L."/>
            <person name="Williams K.H."/>
            <person name="Hubbard S.S."/>
            <person name="Banfield J.F."/>
        </authorList>
    </citation>
    <scope>NUCLEOTIDE SEQUENCE [LARGE SCALE GENOMIC DNA]</scope>
</reference>
<evidence type="ECO:0000313" key="7">
    <source>
        <dbReference type="Proteomes" id="UP000176409"/>
    </source>
</evidence>
<dbReference type="Pfam" id="PF10343">
    <property type="entry name" value="Q_salvage"/>
    <property type="match status" value="1"/>
</dbReference>
<sequence length="330" mass="37028">MVTNLDTHIARRLEEVPDPLGVRASTAWILGRANFVHLDPAGITRTAALVRAKIQNKNLLTQTQFGSRQIGPQLVFLQDVVNFCFWAPKGKPRWEVEYPVGIRQNGWYALAAVFERALAEGIPILDTAFLARLTREDTRHIFRGAGETPIPLLAKRQQFLKSGGEILSQTCLGSVDRFIDSVGRDAAKLARSIVTNFPSFEDSVTIDGRRITFYKRAQICVYDLSLLPRQRIQNLSALTAFADYKLPQLLRRLGAIHYTKPLERRVDSMKLIPQGSREEVEIRAATIWAAELVAQNLGIPAVVVDNALWLHATTTPQSAKPYHRTLTTCY</sequence>
<name>A0A1F6B2C8_9BACT</name>
<evidence type="ECO:0000256" key="5">
    <source>
        <dbReference type="ARBA" id="ARBA00048204"/>
    </source>
</evidence>
<proteinExistence type="inferred from homology"/>
<protein>
    <recommendedName>
        <fullName evidence="3">Queuosine 5'-phosphate N-glycosylase/hydrolase</fullName>
    </recommendedName>
    <alternativeName>
        <fullName evidence="4">Queuosine-nucleotide N-glycosylase/hydrolase</fullName>
    </alternativeName>
</protein>
<dbReference type="EMBL" id="MFJZ01000009">
    <property type="protein sequence ID" value="OGG30697.1"/>
    <property type="molecule type" value="Genomic_DNA"/>
</dbReference>
<evidence type="ECO:0000256" key="2">
    <source>
        <dbReference type="ARBA" id="ARBA00035119"/>
    </source>
</evidence>
<dbReference type="PANTHER" id="PTHR21314">
    <property type="entry name" value="QUEUOSINE 5'-PHOSPHATE N-GLYCOSYLASE_HYDROLASE-RELATED"/>
    <property type="match status" value="1"/>
</dbReference>